<comment type="caution">
    <text evidence="2">The sequence shown here is derived from an EMBL/GenBank/DDBJ whole genome shotgun (WGS) entry which is preliminary data.</text>
</comment>
<keyword evidence="1" id="KW-0732">Signal</keyword>
<feature type="chain" id="PRO_5038606955" description="Lipocalin-like domain-containing protein" evidence="1">
    <location>
        <begin position="22"/>
        <end position="129"/>
    </location>
</feature>
<dbReference type="EMBL" id="JADIMO010000135">
    <property type="protein sequence ID" value="MBO8446049.1"/>
    <property type="molecule type" value="Genomic_DNA"/>
</dbReference>
<feature type="signal peptide" evidence="1">
    <location>
        <begin position="1"/>
        <end position="21"/>
    </location>
</feature>
<dbReference type="AlphaFoldDB" id="A0A9D9EJ15"/>
<name>A0A9D9EJ15_9BACT</name>
<protein>
    <recommendedName>
        <fullName evidence="4">Lipocalin-like domain-containing protein</fullName>
    </recommendedName>
</protein>
<reference evidence="2" key="1">
    <citation type="submission" date="2020-10" db="EMBL/GenBank/DDBJ databases">
        <authorList>
            <person name="Gilroy R."/>
        </authorList>
    </citation>
    <scope>NUCLEOTIDE SEQUENCE</scope>
    <source>
        <strain evidence="2">D5-748</strain>
    </source>
</reference>
<dbReference type="Proteomes" id="UP000823619">
    <property type="component" value="Unassembled WGS sequence"/>
</dbReference>
<sequence length="129" mass="13746">MKNVFALVFAAAVLLAAPSCKKTPVWTADDFVGTWSGAWQTVLDGGVSVGTGGQSAVLEISRDHSYVLELTGGVTTMEITVYEGMISVSDGYLVLGGELDERFEVIGDVLAGGIDLRGETIHLLYMMRE</sequence>
<accession>A0A9D9EJ15</accession>
<proteinExistence type="predicted"/>
<evidence type="ECO:0000313" key="3">
    <source>
        <dbReference type="Proteomes" id="UP000823619"/>
    </source>
</evidence>
<evidence type="ECO:0000256" key="1">
    <source>
        <dbReference type="SAM" id="SignalP"/>
    </source>
</evidence>
<reference evidence="2" key="2">
    <citation type="journal article" date="2021" name="PeerJ">
        <title>Extensive microbial diversity within the chicken gut microbiome revealed by metagenomics and culture.</title>
        <authorList>
            <person name="Gilroy R."/>
            <person name="Ravi A."/>
            <person name="Getino M."/>
            <person name="Pursley I."/>
            <person name="Horton D.L."/>
            <person name="Alikhan N.F."/>
            <person name="Baker D."/>
            <person name="Gharbi K."/>
            <person name="Hall N."/>
            <person name="Watson M."/>
            <person name="Adriaenssens E.M."/>
            <person name="Foster-Nyarko E."/>
            <person name="Jarju S."/>
            <person name="Secka A."/>
            <person name="Antonio M."/>
            <person name="Oren A."/>
            <person name="Chaudhuri R.R."/>
            <person name="La Ragione R."/>
            <person name="Hildebrand F."/>
            <person name="Pallen M.J."/>
        </authorList>
    </citation>
    <scope>NUCLEOTIDE SEQUENCE</scope>
    <source>
        <strain evidence="2">D5-748</strain>
    </source>
</reference>
<gene>
    <name evidence="2" type="ORF">IAC23_10235</name>
</gene>
<organism evidence="2 3">
    <name type="scientific">Candidatus Cryptobacteroides merdavium</name>
    <dbReference type="NCBI Taxonomy" id="2840769"/>
    <lineage>
        <taxon>Bacteria</taxon>
        <taxon>Pseudomonadati</taxon>
        <taxon>Bacteroidota</taxon>
        <taxon>Bacteroidia</taxon>
        <taxon>Bacteroidales</taxon>
        <taxon>Candidatus Cryptobacteroides</taxon>
    </lineage>
</organism>
<evidence type="ECO:0008006" key="4">
    <source>
        <dbReference type="Google" id="ProtNLM"/>
    </source>
</evidence>
<evidence type="ECO:0000313" key="2">
    <source>
        <dbReference type="EMBL" id="MBO8446049.1"/>
    </source>
</evidence>